<evidence type="ECO:0000256" key="24">
    <source>
        <dbReference type="SAM" id="SignalP"/>
    </source>
</evidence>
<dbReference type="HOGENOM" id="CLU_006087_1_1_1"/>
<dbReference type="InterPro" id="IPR037120">
    <property type="entry name" value="Haem_peroxidase_sf_animal"/>
</dbReference>
<dbReference type="GO" id="GO:0046872">
    <property type="term" value="F:metal ion binding"/>
    <property type="evidence" value="ECO:0007669"/>
    <property type="project" value="UniProtKB-KW"/>
</dbReference>
<dbReference type="GO" id="GO:0140825">
    <property type="term" value="F:lactoperoxidase activity"/>
    <property type="evidence" value="ECO:0007669"/>
    <property type="project" value="UniProtKB-EC"/>
</dbReference>
<dbReference type="GO" id="GO:0020037">
    <property type="term" value="F:heme binding"/>
    <property type="evidence" value="ECO:0007669"/>
    <property type="project" value="InterPro"/>
</dbReference>
<evidence type="ECO:0000256" key="9">
    <source>
        <dbReference type="ARBA" id="ARBA00022553"/>
    </source>
</evidence>
<dbReference type="AlphaFoldDB" id="G3WEN8"/>
<comment type="catalytic activity">
    <reaction evidence="19">
        <text>2 a phenolic donor + H2O2 = 2 a phenolic radical donor + 2 H2O</text>
        <dbReference type="Rhea" id="RHEA:56136"/>
        <dbReference type="ChEBI" id="CHEBI:15377"/>
        <dbReference type="ChEBI" id="CHEBI:16240"/>
        <dbReference type="ChEBI" id="CHEBI:139520"/>
        <dbReference type="ChEBI" id="CHEBI:139521"/>
        <dbReference type="EC" id="1.11.1.7"/>
    </reaction>
    <physiologicalReaction direction="left-to-right" evidence="19">
        <dbReference type="Rhea" id="RHEA:56137"/>
    </physiologicalReaction>
</comment>
<evidence type="ECO:0000256" key="14">
    <source>
        <dbReference type="ARBA" id="ARBA00022837"/>
    </source>
</evidence>
<evidence type="ECO:0000256" key="13">
    <source>
        <dbReference type="ARBA" id="ARBA00022729"/>
    </source>
</evidence>
<dbReference type="eggNOG" id="KOG2408">
    <property type="taxonomic scope" value="Eukaryota"/>
</dbReference>
<reference evidence="25 26" key="1">
    <citation type="journal article" date="2011" name="Proc. Natl. Acad. Sci. U.S.A.">
        <title>Genetic diversity and population structure of the endangered marsupial Sarcophilus harrisii (Tasmanian devil).</title>
        <authorList>
            <person name="Miller W."/>
            <person name="Hayes V.M."/>
            <person name="Ratan A."/>
            <person name="Petersen D.C."/>
            <person name="Wittekindt N.E."/>
            <person name="Miller J."/>
            <person name="Walenz B."/>
            <person name="Knight J."/>
            <person name="Qi J."/>
            <person name="Zhao F."/>
            <person name="Wang Q."/>
            <person name="Bedoya-Reina O.C."/>
            <person name="Katiyar N."/>
            <person name="Tomsho L.P."/>
            <person name="Kasson L.M."/>
            <person name="Hardie R.A."/>
            <person name="Woodbridge P."/>
            <person name="Tindall E.A."/>
            <person name="Bertelsen M.F."/>
            <person name="Dixon D."/>
            <person name="Pyecroft S."/>
            <person name="Helgen K.M."/>
            <person name="Lesk A.M."/>
            <person name="Pringle T.H."/>
            <person name="Patterson N."/>
            <person name="Zhang Y."/>
            <person name="Kreiss A."/>
            <person name="Woods G.M."/>
            <person name="Jones M.E."/>
            <person name="Schuster S.C."/>
        </authorList>
    </citation>
    <scope>NUCLEOTIDE SEQUENCE [LARGE SCALE GENOMIC DNA]</scope>
</reference>
<evidence type="ECO:0000256" key="18">
    <source>
        <dbReference type="ARBA" id="ARBA00023157"/>
    </source>
</evidence>
<gene>
    <name evidence="25" type="primary">LPO</name>
</gene>
<keyword evidence="26" id="KW-1185">Reference proteome</keyword>
<dbReference type="OMA" id="QNKMMTR"/>
<dbReference type="STRING" id="9305.ENSSHAP00000013893"/>
<protein>
    <recommendedName>
        <fullName evidence="5">Lactoperoxidase</fullName>
        <ecNumber evidence="4">1.11.1.7</ecNumber>
    </recommendedName>
</protein>
<dbReference type="FunFam" id="1.10.640.10:FF:000001">
    <property type="entry name" value="Peroxidasin homolog"/>
    <property type="match status" value="1"/>
</dbReference>
<evidence type="ECO:0000256" key="8">
    <source>
        <dbReference type="ARBA" id="ARBA00022529"/>
    </source>
</evidence>
<keyword evidence="13 24" id="KW-0732">Signal</keyword>
<comment type="cofactor">
    <cofactor evidence="1">
        <name>heme b</name>
        <dbReference type="ChEBI" id="CHEBI:60344"/>
    </cofactor>
</comment>
<evidence type="ECO:0000256" key="1">
    <source>
        <dbReference type="ARBA" id="ARBA00001970"/>
    </source>
</evidence>
<keyword evidence="10" id="KW-0575">Peroxidase</keyword>
<evidence type="ECO:0000256" key="3">
    <source>
        <dbReference type="ARBA" id="ARBA00004613"/>
    </source>
</evidence>
<accession>G3WEN8</accession>
<evidence type="ECO:0000256" key="10">
    <source>
        <dbReference type="ARBA" id="ARBA00022559"/>
    </source>
</evidence>
<keyword evidence="16 23" id="KW-0408">Iron</keyword>
<keyword evidence="9" id="KW-0597">Phosphoprotein</keyword>
<dbReference type="CDD" id="cd09824">
    <property type="entry name" value="myeloperoxidase_like"/>
    <property type="match status" value="1"/>
</dbReference>
<comment type="catalytic activity">
    <reaction evidence="21">
        <text>iodide + H2O2 = hypoiodite + H2O</text>
        <dbReference type="Rhea" id="RHEA:69420"/>
        <dbReference type="ChEBI" id="CHEBI:15377"/>
        <dbReference type="ChEBI" id="CHEBI:16240"/>
        <dbReference type="ChEBI" id="CHEBI:16382"/>
        <dbReference type="ChEBI" id="CHEBI:29232"/>
    </reaction>
    <physiologicalReaction direction="left-to-right" evidence="21">
        <dbReference type="Rhea" id="RHEA:69421"/>
    </physiologicalReaction>
</comment>
<dbReference type="GeneTree" id="ENSGT00940000160488"/>
<evidence type="ECO:0000256" key="7">
    <source>
        <dbReference type="ARBA" id="ARBA00022525"/>
    </source>
</evidence>
<evidence type="ECO:0000256" key="4">
    <source>
        <dbReference type="ARBA" id="ARBA00012313"/>
    </source>
</evidence>
<organism evidence="25 26">
    <name type="scientific">Sarcophilus harrisii</name>
    <name type="common">Tasmanian devil</name>
    <name type="synonym">Sarcophilus laniarius</name>
    <dbReference type="NCBI Taxonomy" id="9305"/>
    <lineage>
        <taxon>Eukaryota</taxon>
        <taxon>Metazoa</taxon>
        <taxon>Chordata</taxon>
        <taxon>Craniata</taxon>
        <taxon>Vertebrata</taxon>
        <taxon>Euteleostomi</taxon>
        <taxon>Mammalia</taxon>
        <taxon>Metatheria</taxon>
        <taxon>Dasyuromorphia</taxon>
        <taxon>Dasyuridae</taxon>
        <taxon>Sarcophilus</taxon>
    </lineage>
</organism>
<evidence type="ECO:0000313" key="25">
    <source>
        <dbReference type="Ensembl" id="ENSSHAP00000013893.1"/>
    </source>
</evidence>
<dbReference type="SUPFAM" id="SSF48113">
    <property type="entry name" value="Heme-dependent peroxidases"/>
    <property type="match status" value="1"/>
</dbReference>
<evidence type="ECO:0000256" key="17">
    <source>
        <dbReference type="ARBA" id="ARBA00023074"/>
    </source>
</evidence>
<keyword evidence="6" id="KW-0963">Cytoplasm</keyword>
<evidence type="ECO:0000256" key="12">
    <source>
        <dbReference type="ARBA" id="ARBA00022723"/>
    </source>
</evidence>
<evidence type="ECO:0000256" key="16">
    <source>
        <dbReference type="ARBA" id="ARBA00023004"/>
    </source>
</evidence>
<dbReference type="GO" id="GO:0042742">
    <property type="term" value="P:defense response to bacterium"/>
    <property type="evidence" value="ECO:0007669"/>
    <property type="project" value="Ensembl"/>
</dbReference>
<sequence>MKLFLFFAGLLASLNLIQSIESSQTLPQPTKSAANENSSKAEVIHKVVKEAKSQVDKAFLAGRNKVKMVIERIPTPLQLSKIFKQAKGHTREVLRKAQVWDGCIKLLEQKEHMNLVASNNVTGPSLELIMLSKEVGCNMVMRPMKCEWNSTYRTITGECNNRKDSTLGSSNRALARWLPAEYEDGISQPYGWTPGKKRNGFLLPLVRDVSNQIASYLNEDDFDPSWSLILMQWGQWVDHDLDFAPDTELMVSEHTKEQCDEHCIQEDNCFPIMFPPGDPKLKKQGLCMPFFRAGFVCPTHPFNSLTREQINALTSFLDASMVYGPEPLLAEKLRNTSSPLGLMAVNEEFSDDGLAFLPFDNKNPSPCKFINVTAGVPCFLAGDSRVNEHLLLAIFHILFVREHNRLARELKKLNPHWDGEKIYQETRKIVGAITQVITFEHYLPLVLGEELEKELPEYQGYDESEDPRIANVFTLAFRFGHTEVPSFIYRLDEHYEPSGSEAKLPLNTLFFNNWRIVKDGGIDPFVRGMLVKPSKQLKQNKMMSSELRDKLFQPTQKIHGFDLAAINLQRGRDHGLPGYNSWRRFCGLSQPKTVEELSVVLGNNRKLAQKFMDLYGTPDNIDLWIGAVAEPFVRGGRVGPLLSCILGKQFRKIRDGDRFFWKKPGVFTPQQQAALKKVSFSFIVCENTHITKVPINAFKANKYPQDFVNCSEIEKLDLCPWIAKRN</sequence>
<evidence type="ECO:0000256" key="21">
    <source>
        <dbReference type="ARBA" id="ARBA00047922"/>
    </source>
</evidence>
<dbReference type="GO" id="GO:0006979">
    <property type="term" value="P:response to oxidative stress"/>
    <property type="evidence" value="ECO:0007669"/>
    <property type="project" value="InterPro"/>
</dbReference>
<proteinExistence type="inferred from homology"/>
<keyword evidence="14" id="KW-0106">Calcium</keyword>
<dbReference type="GO" id="GO:0005737">
    <property type="term" value="C:cytoplasm"/>
    <property type="evidence" value="ECO:0007669"/>
    <property type="project" value="UniProtKB-SubCell"/>
</dbReference>
<dbReference type="PROSITE" id="PS50292">
    <property type="entry name" value="PEROXIDASE_3"/>
    <property type="match status" value="1"/>
</dbReference>
<evidence type="ECO:0000256" key="15">
    <source>
        <dbReference type="ARBA" id="ARBA00023002"/>
    </source>
</evidence>
<keyword evidence="8" id="KW-0929">Antimicrobial</keyword>
<dbReference type="Ensembl" id="ENSSHAT00000014010.2">
    <property type="protein sequence ID" value="ENSSHAP00000013893.1"/>
    <property type="gene ID" value="ENSSHAG00000011883.2"/>
</dbReference>
<comment type="similarity">
    <text evidence="22">Belongs to the peroxidase family. XPO subfamily.</text>
</comment>
<evidence type="ECO:0000256" key="19">
    <source>
        <dbReference type="ARBA" id="ARBA00034001"/>
    </source>
</evidence>
<dbReference type="PRINTS" id="PR00457">
    <property type="entry name" value="ANPEROXIDASE"/>
</dbReference>
<dbReference type="GO" id="GO:0001580">
    <property type="term" value="P:detection of chemical stimulus involved in sensory perception of bitter taste"/>
    <property type="evidence" value="ECO:0007669"/>
    <property type="project" value="Ensembl"/>
</dbReference>
<dbReference type="CTD" id="4025"/>
<feature type="chain" id="PRO_5003458644" description="Lactoperoxidase" evidence="24">
    <location>
        <begin position="20"/>
        <end position="726"/>
    </location>
</feature>
<dbReference type="EC" id="1.11.1.7" evidence="4"/>
<dbReference type="Proteomes" id="UP000007648">
    <property type="component" value="Unassembled WGS sequence"/>
</dbReference>
<keyword evidence="18" id="KW-1015">Disulfide bond</keyword>
<keyword evidence="11 23" id="KW-0349">Heme</keyword>
<reference evidence="25" key="2">
    <citation type="submission" date="2025-08" db="UniProtKB">
        <authorList>
            <consortium name="Ensembl"/>
        </authorList>
    </citation>
    <scope>IDENTIFICATION</scope>
</reference>
<dbReference type="InterPro" id="IPR019791">
    <property type="entry name" value="Haem_peroxidase_animal"/>
</dbReference>
<dbReference type="InParanoid" id="G3WEN8"/>
<evidence type="ECO:0000256" key="2">
    <source>
        <dbReference type="ARBA" id="ARBA00004496"/>
    </source>
</evidence>
<keyword evidence="17" id="KW-0944">Nitration</keyword>
<dbReference type="Gene3D" id="1.10.640.10">
    <property type="entry name" value="Haem peroxidase domain superfamily, animal type"/>
    <property type="match status" value="1"/>
</dbReference>
<dbReference type="GeneID" id="100918549"/>
<evidence type="ECO:0000256" key="6">
    <source>
        <dbReference type="ARBA" id="ARBA00022490"/>
    </source>
</evidence>
<evidence type="ECO:0000256" key="23">
    <source>
        <dbReference type="PIRSR" id="PIRSR619791-2"/>
    </source>
</evidence>
<dbReference type="OrthoDB" id="823504at2759"/>
<keyword evidence="12 23" id="KW-0479">Metal-binding</keyword>
<dbReference type="GO" id="GO:0005615">
    <property type="term" value="C:extracellular space"/>
    <property type="evidence" value="ECO:0007669"/>
    <property type="project" value="Ensembl"/>
</dbReference>
<dbReference type="GO" id="GO:0016323">
    <property type="term" value="C:basolateral plasma membrane"/>
    <property type="evidence" value="ECO:0007669"/>
    <property type="project" value="Ensembl"/>
</dbReference>
<dbReference type="Pfam" id="PF03098">
    <property type="entry name" value="An_peroxidase"/>
    <property type="match status" value="1"/>
</dbReference>
<reference evidence="25" key="3">
    <citation type="submission" date="2025-09" db="UniProtKB">
        <authorList>
            <consortium name="Ensembl"/>
        </authorList>
    </citation>
    <scope>IDENTIFICATION</scope>
</reference>
<evidence type="ECO:0000256" key="11">
    <source>
        <dbReference type="ARBA" id="ARBA00022617"/>
    </source>
</evidence>
<evidence type="ECO:0000256" key="20">
    <source>
        <dbReference type="ARBA" id="ARBA00047735"/>
    </source>
</evidence>
<evidence type="ECO:0000256" key="22">
    <source>
        <dbReference type="ARBA" id="ARBA00061342"/>
    </source>
</evidence>
<name>G3WEN8_SARHA</name>
<comment type="subcellular location">
    <subcellularLocation>
        <location evidence="2">Cytoplasm</location>
    </subcellularLocation>
    <subcellularLocation>
        <location evidence="3">Secreted</location>
    </subcellularLocation>
</comment>
<evidence type="ECO:0000256" key="5">
    <source>
        <dbReference type="ARBA" id="ARBA00017050"/>
    </source>
</evidence>
<keyword evidence="15" id="KW-0560">Oxidoreductase</keyword>
<dbReference type="FunCoup" id="G3WEN8">
    <property type="interactions" value="38"/>
</dbReference>
<feature type="binding site" description="axial binding residue" evidence="23">
    <location>
        <position position="481"/>
    </location>
    <ligand>
        <name>heme b</name>
        <dbReference type="ChEBI" id="CHEBI:60344"/>
    </ligand>
    <ligandPart>
        <name>Fe</name>
        <dbReference type="ChEBI" id="CHEBI:18248"/>
    </ligandPart>
</feature>
<evidence type="ECO:0000313" key="26">
    <source>
        <dbReference type="Proteomes" id="UP000007648"/>
    </source>
</evidence>
<dbReference type="PANTHER" id="PTHR11475:SF67">
    <property type="entry name" value="LACTOPEROXIDASE"/>
    <property type="match status" value="1"/>
</dbReference>
<dbReference type="RefSeq" id="XP_003768001.1">
    <property type="nucleotide sequence ID" value="XM_003767953.4"/>
</dbReference>
<dbReference type="KEGG" id="shr:100918549"/>
<dbReference type="InterPro" id="IPR010255">
    <property type="entry name" value="Haem_peroxidase_sf"/>
</dbReference>
<feature type="signal peptide" evidence="24">
    <location>
        <begin position="1"/>
        <end position="19"/>
    </location>
</feature>
<comment type="catalytic activity">
    <reaction evidence="20">
        <text>thiocyanate + H2O2 + H(+) = hypothiocyanous acid + H2O</text>
        <dbReference type="Rhea" id="RHEA:69416"/>
        <dbReference type="ChEBI" id="CHEBI:15377"/>
        <dbReference type="ChEBI" id="CHEBI:15378"/>
        <dbReference type="ChEBI" id="CHEBI:16240"/>
        <dbReference type="ChEBI" id="CHEBI:18022"/>
        <dbReference type="ChEBI" id="CHEBI:133907"/>
    </reaction>
    <physiologicalReaction direction="left-to-right" evidence="20">
        <dbReference type="Rhea" id="RHEA:69417"/>
    </physiologicalReaction>
</comment>
<keyword evidence="7" id="KW-0964">Secreted</keyword>
<dbReference type="GO" id="GO:0036393">
    <property type="term" value="F:thiocyanate peroxidase activity"/>
    <property type="evidence" value="ECO:0007669"/>
    <property type="project" value="Ensembl"/>
</dbReference>
<dbReference type="PANTHER" id="PTHR11475">
    <property type="entry name" value="OXIDASE/PEROXIDASE"/>
    <property type="match status" value="1"/>
</dbReference>